<accession>A0A426Y1G2</accession>
<evidence type="ECO:0000256" key="1">
    <source>
        <dbReference type="SAM" id="Phobius"/>
    </source>
</evidence>
<organism evidence="2 3">
    <name type="scientific">Ensete ventricosum</name>
    <name type="common">Abyssinian banana</name>
    <name type="synonym">Musa ensete</name>
    <dbReference type="NCBI Taxonomy" id="4639"/>
    <lineage>
        <taxon>Eukaryota</taxon>
        <taxon>Viridiplantae</taxon>
        <taxon>Streptophyta</taxon>
        <taxon>Embryophyta</taxon>
        <taxon>Tracheophyta</taxon>
        <taxon>Spermatophyta</taxon>
        <taxon>Magnoliopsida</taxon>
        <taxon>Liliopsida</taxon>
        <taxon>Zingiberales</taxon>
        <taxon>Musaceae</taxon>
        <taxon>Ensete</taxon>
    </lineage>
</organism>
<sequence>MAAADGSPMKQATNPYRAAARFLMPGLTAMIWSTFPLLLVFPCSPSQPMAMMLPQPSDLICSNGPTGPPGFDYRTVAVILHIGSF</sequence>
<dbReference type="EMBL" id="AMZH03015718">
    <property type="protein sequence ID" value="RRT45617.1"/>
    <property type="molecule type" value="Genomic_DNA"/>
</dbReference>
<name>A0A426Y1G2_ENSVE</name>
<dbReference type="Proteomes" id="UP000287651">
    <property type="component" value="Unassembled WGS sequence"/>
</dbReference>
<protein>
    <submittedName>
        <fullName evidence="2">Uncharacterized protein</fullName>
    </submittedName>
</protein>
<comment type="caution">
    <text evidence="2">The sequence shown here is derived from an EMBL/GenBank/DDBJ whole genome shotgun (WGS) entry which is preliminary data.</text>
</comment>
<proteinExistence type="predicted"/>
<keyword evidence="1" id="KW-0812">Transmembrane</keyword>
<feature type="transmembrane region" description="Helical" evidence="1">
    <location>
        <begin position="22"/>
        <end position="43"/>
    </location>
</feature>
<reference evidence="2 3" key="1">
    <citation type="journal article" date="2014" name="Agronomy (Basel)">
        <title>A Draft Genome Sequence for Ensete ventricosum, the Drought-Tolerant Tree Against Hunger.</title>
        <authorList>
            <person name="Harrison J."/>
            <person name="Moore K.A."/>
            <person name="Paszkiewicz K."/>
            <person name="Jones T."/>
            <person name="Grant M."/>
            <person name="Ambacheew D."/>
            <person name="Muzemil S."/>
            <person name="Studholme D.J."/>
        </authorList>
    </citation>
    <scope>NUCLEOTIDE SEQUENCE [LARGE SCALE GENOMIC DNA]</scope>
</reference>
<evidence type="ECO:0000313" key="2">
    <source>
        <dbReference type="EMBL" id="RRT45617.1"/>
    </source>
</evidence>
<gene>
    <name evidence="2" type="ORF">B296_00055001</name>
</gene>
<dbReference type="AlphaFoldDB" id="A0A426Y1G2"/>
<keyword evidence="1" id="KW-1133">Transmembrane helix</keyword>
<evidence type="ECO:0000313" key="3">
    <source>
        <dbReference type="Proteomes" id="UP000287651"/>
    </source>
</evidence>
<keyword evidence="1" id="KW-0472">Membrane</keyword>